<dbReference type="RefSeq" id="WP_398663307.1">
    <property type="nucleotide sequence ID" value="NZ_JBITDC010000039.1"/>
</dbReference>
<evidence type="ECO:0000313" key="1">
    <source>
        <dbReference type="EMBL" id="MFI5682077.1"/>
    </source>
</evidence>
<organism evidence="1 2">
    <name type="scientific">Streptomyces cellulosae</name>
    <dbReference type="NCBI Taxonomy" id="1968"/>
    <lineage>
        <taxon>Bacteria</taxon>
        <taxon>Bacillati</taxon>
        <taxon>Actinomycetota</taxon>
        <taxon>Actinomycetes</taxon>
        <taxon>Kitasatosporales</taxon>
        <taxon>Streptomycetaceae</taxon>
        <taxon>Streptomyces</taxon>
    </lineage>
</organism>
<accession>A0ABW7YIA0</accession>
<reference evidence="1 2" key="1">
    <citation type="submission" date="2024-10" db="EMBL/GenBank/DDBJ databases">
        <title>The Natural Products Discovery Center: Release of the First 8490 Sequenced Strains for Exploring Actinobacteria Biosynthetic Diversity.</title>
        <authorList>
            <person name="Kalkreuter E."/>
            <person name="Kautsar S.A."/>
            <person name="Yang D."/>
            <person name="Bader C.D."/>
            <person name="Teijaro C.N."/>
            <person name="Fluegel L."/>
            <person name="Davis C.M."/>
            <person name="Simpson J.R."/>
            <person name="Lauterbach L."/>
            <person name="Steele A.D."/>
            <person name="Gui C."/>
            <person name="Meng S."/>
            <person name="Li G."/>
            <person name="Viehrig K."/>
            <person name="Ye F."/>
            <person name="Su P."/>
            <person name="Kiefer A.F."/>
            <person name="Nichols A."/>
            <person name="Cepeda A.J."/>
            <person name="Yan W."/>
            <person name="Fan B."/>
            <person name="Jiang Y."/>
            <person name="Adhikari A."/>
            <person name="Zheng C.-J."/>
            <person name="Schuster L."/>
            <person name="Cowan T.M."/>
            <person name="Smanski M.J."/>
            <person name="Chevrette M.G."/>
            <person name="De Carvalho L.P.S."/>
            <person name="Shen B."/>
        </authorList>
    </citation>
    <scope>NUCLEOTIDE SEQUENCE [LARGE SCALE GENOMIC DNA]</scope>
    <source>
        <strain evidence="1 2">NPDC051599</strain>
    </source>
</reference>
<gene>
    <name evidence="1" type="ORF">ACIA8P_47375</name>
</gene>
<proteinExistence type="predicted"/>
<dbReference type="EMBL" id="JBITDC010000039">
    <property type="protein sequence ID" value="MFI5682077.1"/>
    <property type="molecule type" value="Genomic_DNA"/>
</dbReference>
<dbReference type="Pfam" id="PF19650">
    <property type="entry name" value="DUF6153"/>
    <property type="match status" value="1"/>
</dbReference>
<evidence type="ECO:0000313" key="2">
    <source>
        <dbReference type="Proteomes" id="UP001612415"/>
    </source>
</evidence>
<dbReference type="InterPro" id="IPR046151">
    <property type="entry name" value="DUF6153"/>
</dbReference>
<name>A0ABW7YIA0_STRCE</name>
<dbReference type="Proteomes" id="UP001612415">
    <property type="component" value="Unassembled WGS sequence"/>
</dbReference>
<comment type="caution">
    <text evidence="1">The sequence shown here is derived from an EMBL/GenBank/DDBJ whole genome shotgun (WGS) entry which is preliminary data.</text>
</comment>
<keyword evidence="2" id="KW-1185">Reference proteome</keyword>
<sequence length="142" mass="14190">MTVGELLPQPGGAARWIRGLLVTLCTVFAVLLHHELPGAPVTTMSASAAHTMPGSPSLPAAHSHTGSPAVGVVVHGSDGAACPSMAMQLCTATGIHVVQLTAPPESPAPAFSVPVAVLAGVDAARSVSRAPPDLSVLSLLRI</sequence>
<protein>
    <submittedName>
        <fullName evidence="1">DUF6153 family protein</fullName>
    </submittedName>
</protein>